<dbReference type="GO" id="GO:0004523">
    <property type="term" value="F:RNA-DNA hybrid ribonuclease activity"/>
    <property type="evidence" value="ECO:0007669"/>
    <property type="project" value="UniProtKB-EC"/>
</dbReference>
<sequence>NSPTLCQLYVAWALQPLRTKYPNFLIYHYMDDILIAKRTTITAEEKQTVFTTLQQRGLVIAPEKLQEQPPWRYLGWLITDAQIRPQKIHLNTTIATLRDTQTLLGDLQWVRPIAGITNDKLSPLLPWLKGTTANEPRTVTEEQHHALQAISEKLQCVWVSRRDESLPLSLWVVNTEQHPFAILCQWQSRKTGEELRLLEWLFLPLQPKVSILSRSEALGCLIRRGRDRATVIAGEDLATISIPVRSEDLEWQLRHSLPLQEAPLDFGGVVHNQQPKGKVWQVLKGQQWIEKPWASTTPVEGRTIFTDAGRKSCTAACVWKENDKWKTHLIKGDQKDSLQTLELAAICWAFQQCAKEPLNVVTDSLYAAGVAQRIEDALLKQVANCRLNMLFQTLCRTLNQRSSPYCVIHIRNHLWDQGL</sequence>
<dbReference type="EMBL" id="VWPS01000538">
    <property type="protein sequence ID" value="NXE97919.1"/>
    <property type="molecule type" value="Genomic_DNA"/>
</dbReference>
<reference evidence="10" key="1">
    <citation type="submission" date="2022-12" db="EMBL/GenBank/DDBJ databases">
        <title>Bird 10,000 Genomes (B10K) Project - Family phase.</title>
        <authorList>
            <person name="Zhang G."/>
        </authorList>
    </citation>
    <scope>NUCLEOTIDE SEQUENCE</scope>
    <source>
        <strain evidence="10">B10K-CU-030-46</strain>
        <tissue evidence="10">Muscle</tissue>
    </source>
</reference>
<dbReference type="GO" id="GO:0035613">
    <property type="term" value="F:RNA stem-loop binding"/>
    <property type="evidence" value="ECO:0007669"/>
    <property type="project" value="TreeGrafter"/>
</dbReference>
<dbReference type="Pfam" id="PF00075">
    <property type="entry name" value="RNase_H"/>
    <property type="match status" value="1"/>
</dbReference>
<keyword evidence="8" id="KW-0695">RNA-directed DNA polymerase</keyword>
<name>A0AA97MUI3_9PASS</name>
<keyword evidence="6" id="KW-0255">Endonuclease</keyword>
<protein>
    <recommendedName>
        <fullName evidence="2">ribonuclease H</fullName>
        <ecNumber evidence="2">3.1.26.4</ecNumber>
    </recommendedName>
</protein>
<feature type="non-terminal residue" evidence="10">
    <location>
        <position position="419"/>
    </location>
</feature>
<evidence type="ECO:0000256" key="3">
    <source>
        <dbReference type="ARBA" id="ARBA00022679"/>
    </source>
</evidence>
<feature type="domain" description="Reverse transcriptase" evidence="9">
    <location>
        <begin position="1"/>
        <end position="78"/>
    </location>
</feature>
<dbReference type="InterPro" id="IPR002156">
    <property type="entry name" value="RNaseH_domain"/>
</dbReference>
<evidence type="ECO:0000256" key="6">
    <source>
        <dbReference type="ARBA" id="ARBA00022759"/>
    </source>
</evidence>
<keyword evidence="4" id="KW-0548">Nucleotidyltransferase</keyword>
<dbReference type="InterPro" id="IPR043128">
    <property type="entry name" value="Rev_trsase/Diguanyl_cyclase"/>
</dbReference>
<evidence type="ECO:0000256" key="1">
    <source>
        <dbReference type="ARBA" id="ARBA00010879"/>
    </source>
</evidence>
<gene>
    <name evidence="10" type="primary">Hervk_1</name>
    <name evidence="10" type="ORF">MENNOV_R07315</name>
</gene>
<proteinExistence type="inferred from homology"/>
<accession>A0AA97MUI3</accession>
<dbReference type="Gene3D" id="3.30.420.10">
    <property type="entry name" value="Ribonuclease H-like superfamily/Ribonuclease H"/>
    <property type="match status" value="1"/>
</dbReference>
<evidence type="ECO:0000256" key="7">
    <source>
        <dbReference type="ARBA" id="ARBA00022801"/>
    </source>
</evidence>
<keyword evidence="7" id="KW-0378">Hydrolase</keyword>
<dbReference type="EC" id="3.1.26.4" evidence="2"/>
<evidence type="ECO:0000256" key="5">
    <source>
        <dbReference type="ARBA" id="ARBA00022722"/>
    </source>
</evidence>
<evidence type="ECO:0000256" key="2">
    <source>
        <dbReference type="ARBA" id="ARBA00012180"/>
    </source>
</evidence>
<comment type="similarity">
    <text evidence="1">Belongs to the beta type-B retroviral polymerase family. HERV class-II K(HML-2) pol subfamily.</text>
</comment>
<evidence type="ECO:0000259" key="9">
    <source>
        <dbReference type="PROSITE" id="PS50878"/>
    </source>
</evidence>
<dbReference type="Pfam" id="PF00078">
    <property type="entry name" value="RVT_1"/>
    <property type="match status" value="1"/>
</dbReference>
<dbReference type="GO" id="GO:0003964">
    <property type="term" value="F:RNA-directed DNA polymerase activity"/>
    <property type="evidence" value="ECO:0007669"/>
    <property type="project" value="UniProtKB-KW"/>
</dbReference>
<dbReference type="InterPro" id="IPR043502">
    <property type="entry name" value="DNA/RNA_pol_sf"/>
</dbReference>
<evidence type="ECO:0000313" key="11">
    <source>
        <dbReference type="Proteomes" id="UP000521578"/>
    </source>
</evidence>
<dbReference type="InterPro" id="IPR010661">
    <property type="entry name" value="RVT_thumb"/>
</dbReference>
<comment type="caution">
    <text evidence="10">The sequence shown here is derived from an EMBL/GenBank/DDBJ whole genome shotgun (WGS) entry which is preliminary data.</text>
</comment>
<keyword evidence="5" id="KW-0540">Nuclease</keyword>
<dbReference type="PANTHER" id="PTHR41694">
    <property type="entry name" value="ENDOGENOUS RETROVIRUS GROUP K MEMBER POL PROTEIN"/>
    <property type="match status" value="1"/>
</dbReference>
<evidence type="ECO:0000256" key="8">
    <source>
        <dbReference type="ARBA" id="ARBA00022918"/>
    </source>
</evidence>
<evidence type="ECO:0000256" key="4">
    <source>
        <dbReference type="ARBA" id="ARBA00022695"/>
    </source>
</evidence>
<dbReference type="PANTHER" id="PTHR41694:SF3">
    <property type="entry name" value="RNA-DIRECTED DNA POLYMERASE-RELATED"/>
    <property type="match status" value="1"/>
</dbReference>
<dbReference type="Gene3D" id="3.30.70.270">
    <property type="match status" value="2"/>
</dbReference>
<dbReference type="SUPFAM" id="SSF56672">
    <property type="entry name" value="DNA/RNA polymerases"/>
    <property type="match status" value="1"/>
</dbReference>
<dbReference type="Pfam" id="PF06817">
    <property type="entry name" value="RVT_thumb"/>
    <property type="match status" value="1"/>
</dbReference>
<evidence type="ECO:0000313" key="10">
    <source>
        <dbReference type="EMBL" id="NXE97919.1"/>
    </source>
</evidence>
<organism evidence="10">
    <name type="scientific">Menura novaehollandiae</name>
    <name type="common">superb lyrebird</name>
    <dbReference type="NCBI Taxonomy" id="47692"/>
    <lineage>
        <taxon>Eukaryota</taxon>
        <taxon>Metazoa</taxon>
        <taxon>Chordata</taxon>
        <taxon>Craniata</taxon>
        <taxon>Vertebrata</taxon>
        <taxon>Euteleostomi</taxon>
        <taxon>Archelosauria</taxon>
        <taxon>Archosauria</taxon>
        <taxon>Dinosauria</taxon>
        <taxon>Saurischia</taxon>
        <taxon>Theropoda</taxon>
        <taxon>Coelurosauria</taxon>
        <taxon>Aves</taxon>
        <taxon>Neognathae</taxon>
        <taxon>Neoaves</taxon>
        <taxon>Telluraves</taxon>
        <taxon>Australaves</taxon>
        <taxon>Passeriformes</taxon>
        <taxon>Menuridae</taxon>
        <taxon>Menura</taxon>
    </lineage>
</organism>
<feature type="non-terminal residue" evidence="10">
    <location>
        <position position="1"/>
    </location>
</feature>
<keyword evidence="11" id="KW-1185">Reference proteome</keyword>
<dbReference type="AlphaFoldDB" id="A0AA97MUI3"/>
<keyword evidence="3" id="KW-0808">Transferase</keyword>
<dbReference type="PROSITE" id="PS50878">
    <property type="entry name" value="RT_POL"/>
    <property type="match status" value="1"/>
</dbReference>
<dbReference type="Proteomes" id="UP000521578">
    <property type="component" value="Unassembled WGS sequence"/>
</dbReference>
<dbReference type="InterPro" id="IPR000477">
    <property type="entry name" value="RT_dom"/>
</dbReference>
<dbReference type="InterPro" id="IPR036397">
    <property type="entry name" value="RNaseH_sf"/>
</dbReference>